<dbReference type="SUPFAM" id="SSF103473">
    <property type="entry name" value="MFS general substrate transporter"/>
    <property type="match status" value="2"/>
</dbReference>
<organism evidence="9 10">
    <name type="scientific">Nocardioides simplex</name>
    <name type="common">Arthrobacter simplex</name>
    <dbReference type="NCBI Taxonomy" id="2045"/>
    <lineage>
        <taxon>Bacteria</taxon>
        <taxon>Bacillati</taxon>
        <taxon>Actinomycetota</taxon>
        <taxon>Actinomycetes</taxon>
        <taxon>Propionibacteriales</taxon>
        <taxon>Nocardioidaceae</taxon>
        <taxon>Pimelobacter</taxon>
    </lineage>
</organism>
<evidence type="ECO:0000256" key="1">
    <source>
        <dbReference type="ARBA" id="ARBA00004651"/>
    </source>
</evidence>
<dbReference type="InterPro" id="IPR036259">
    <property type="entry name" value="MFS_trans_sf"/>
</dbReference>
<feature type="transmembrane region" description="Helical" evidence="7">
    <location>
        <begin position="461"/>
        <end position="482"/>
    </location>
</feature>
<reference evidence="9 10" key="1">
    <citation type="submission" date="2019-09" db="EMBL/GenBank/DDBJ databases">
        <title>Pimelobacter sp. isolated from Paulinella.</title>
        <authorList>
            <person name="Jeong S.E."/>
        </authorList>
    </citation>
    <scope>NUCLEOTIDE SEQUENCE [LARGE SCALE GENOMIC DNA]</scope>
    <source>
        <strain evidence="9 10">Pch-N</strain>
    </source>
</reference>
<dbReference type="PANTHER" id="PTHR42718:SF46">
    <property type="entry name" value="BLR6921 PROTEIN"/>
    <property type="match status" value="1"/>
</dbReference>
<feature type="transmembrane region" description="Helical" evidence="7">
    <location>
        <begin position="280"/>
        <end position="305"/>
    </location>
</feature>
<feature type="transmembrane region" description="Helical" evidence="7">
    <location>
        <begin position="325"/>
        <end position="347"/>
    </location>
</feature>
<dbReference type="Pfam" id="PF07690">
    <property type="entry name" value="MFS_1"/>
    <property type="match status" value="1"/>
</dbReference>
<proteinExistence type="predicted"/>
<name>A0A7J5DUW8_NOCSI</name>
<feature type="transmembrane region" description="Helical" evidence="7">
    <location>
        <begin position="415"/>
        <end position="441"/>
    </location>
</feature>
<feature type="transmembrane region" description="Helical" evidence="7">
    <location>
        <begin position="64"/>
        <end position="82"/>
    </location>
</feature>
<comment type="subcellular location">
    <subcellularLocation>
        <location evidence="1">Cell membrane</location>
        <topology evidence="1">Multi-pass membrane protein</topology>
    </subcellularLocation>
</comment>
<accession>A0A7J5DUW8</accession>
<dbReference type="PANTHER" id="PTHR42718">
    <property type="entry name" value="MAJOR FACILITATOR SUPERFAMILY MULTIDRUG TRANSPORTER MFSC"/>
    <property type="match status" value="1"/>
</dbReference>
<evidence type="ECO:0000256" key="2">
    <source>
        <dbReference type="ARBA" id="ARBA00022448"/>
    </source>
</evidence>
<evidence type="ECO:0000259" key="8">
    <source>
        <dbReference type="PROSITE" id="PS50850"/>
    </source>
</evidence>
<feature type="transmembrane region" description="Helical" evidence="7">
    <location>
        <begin position="94"/>
        <end position="113"/>
    </location>
</feature>
<dbReference type="Gene3D" id="1.20.1250.20">
    <property type="entry name" value="MFS general substrate transporter like domains"/>
    <property type="match status" value="2"/>
</dbReference>
<feature type="transmembrane region" description="Helical" evidence="7">
    <location>
        <begin position="212"/>
        <end position="234"/>
    </location>
</feature>
<evidence type="ECO:0000256" key="4">
    <source>
        <dbReference type="ARBA" id="ARBA00022692"/>
    </source>
</evidence>
<keyword evidence="5 7" id="KW-1133">Transmembrane helix</keyword>
<protein>
    <submittedName>
        <fullName evidence="9">MFS transporter</fullName>
    </submittedName>
</protein>
<feature type="domain" description="Major facilitator superfamily (MFS) profile" evidence="8">
    <location>
        <begin position="28"/>
        <end position="487"/>
    </location>
</feature>
<keyword evidence="4 7" id="KW-0812">Transmembrane</keyword>
<dbReference type="RefSeq" id="WP_151581190.1">
    <property type="nucleotide sequence ID" value="NZ_WBVM01000002.1"/>
</dbReference>
<dbReference type="InterPro" id="IPR011701">
    <property type="entry name" value="MFS"/>
</dbReference>
<feature type="transmembrane region" description="Helical" evidence="7">
    <location>
        <begin position="354"/>
        <end position="373"/>
    </location>
</feature>
<evidence type="ECO:0000256" key="6">
    <source>
        <dbReference type="ARBA" id="ARBA00023136"/>
    </source>
</evidence>
<feature type="transmembrane region" description="Helical" evidence="7">
    <location>
        <begin position="148"/>
        <end position="169"/>
    </location>
</feature>
<dbReference type="EMBL" id="WBVM01000002">
    <property type="protein sequence ID" value="KAB2808979.1"/>
    <property type="molecule type" value="Genomic_DNA"/>
</dbReference>
<dbReference type="PROSITE" id="PS50850">
    <property type="entry name" value="MFS"/>
    <property type="match status" value="1"/>
</dbReference>
<feature type="transmembrane region" description="Helical" evidence="7">
    <location>
        <begin position="181"/>
        <end position="200"/>
    </location>
</feature>
<dbReference type="Proteomes" id="UP000449906">
    <property type="component" value="Unassembled WGS sequence"/>
</dbReference>
<dbReference type="InterPro" id="IPR020846">
    <property type="entry name" value="MFS_dom"/>
</dbReference>
<feature type="transmembrane region" description="Helical" evidence="7">
    <location>
        <begin position="27"/>
        <end position="52"/>
    </location>
</feature>
<feature type="transmembrane region" description="Helical" evidence="7">
    <location>
        <begin position="240"/>
        <end position="260"/>
    </location>
</feature>
<feature type="transmembrane region" description="Helical" evidence="7">
    <location>
        <begin position="119"/>
        <end position="139"/>
    </location>
</feature>
<dbReference type="GO" id="GO:0022857">
    <property type="term" value="F:transmembrane transporter activity"/>
    <property type="evidence" value="ECO:0007669"/>
    <property type="project" value="InterPro"/>
</dbReference>
<evidence type="ECO:0000256" key="3">
    <source>
        <dbReference type="ARBA" id="ARBA00022475"/>
    </source>
</evidence>
<evidence type="ECO:0000313" key="10">
    <source>
        <dbReference type="Proteomes" id="UP000449906"/>
    </source>
</evidence>
<keyword evidence="3" id="KW-1003">Cell membrane</keyword>
<dbReference type="GO" id="GO:0005886">
    <property type="term" value="C:plasma membrane"/>
    <property type="evidence" value="ECO:0007669"/>
    <property type="project" value="UniProtKB-SubCell"/>
</dbReference>
<evidence type="ECO:0000313" key="9">
    <source>
        <dbReference type="EMBL" id="KAB2808979.1"/>
    </source>
</evidence>
<keyword evidence="6 7" id="KW-0472">Membrane</keyword>
<dbReference type="AlphaFoldDB" id="A0A7J5DUW8"/>
<sequence>MVTAHDSALSPSADSASSAPERWTPRLVFSLVSIVLLLEMLTISYLMIAMALPTITTHYRTSQGAWLLTAFLLLGAVAAPLVGRLADLHGKRRLLLVCVAGSALGSLLSAVATSYGVLIAGRALSGLLVPCLFLSYSLIRDVFPARTVALAVSVATSGMGLVAIPAPFLTGWLIDNHGFRSIFWFSLIGLVLLGAMIALSTDESPVRARARLDLLGAVLLGGGIAGILVAVSFGPTWGWTAARTLAYLVAGVVLVAAWLLSARTTSEPLIDIDVLRRRPVLLTTISAGFVYGSSALFTMLLPMIAMTPAVLGLGYGFGLSAEGFAIFQAPIGAMVMVGGLVVGLLVGRRMRPQPLLVAGLLIMAAGFAAVGVAHDGKGLLIVLAGVFGFGQGLGYAAIPNLLIAAVPPQLQASTASIVGVFQSAFPAILPVIVFAVLNNSYVAPLPPEMTGGAVLYTNDGYLVAFLISAGAAVVGAVVAALLPRTIRQIDAPEHAGTAVLAH</sequence>
<comment type="caution">
    <text evidence="9">The sequence shown here is derived from an EMBL/GenBank/DDBJ whole genome shotgun (WGS) entry which is preliminary data.</text>
</comment>
<gene>
    <name evidence="9" type="ORF">F9L07_18090</name>
</gene>
<keyword evidence="2" id="KW-0813">Transport</keyword>
<evidence type="ECO:0000256" key="7">
    <source>
        <dbReference type="SAM" id="Phobius"/>
    </source>
</evidence>
<feature type="transmembrane region" description="Helical" evidence="7">
    <location>
        <begin position="379"/>
        <end position="403"/>
    </location>
</feature>
<dbReference type="PRINTS" id="PR00173">
    <property type="entry name" value="EDTRNSPORT"/>
</dbReference>
<evidence type="ECO:0000256" key="5">
    <source>
        <dbReference type="ARBA" id="ARBA00022989"/>
    </source>
</evidence>